<organism evidence="3 4">
    <name type="scientific">Thermohalobaculum xanthum</name>
    <dbReference type="NCBI Taxonomy" id="2753746"/>
    <lineage>
        <taxon>Bacteria</taxon>
        <taxon>Pseudomonadati</taxon>
        <taxon>Pseudomonadota</taxon>
        <taxon>Alphaproteobacteria</taxon>
        <taxon>Rhodobacterales</taxon>
        <taxon>Paracoccaceae</taxon>
        <taxon>Thermohalobaculum</taxon>
    </lineage>
</organism>
<keyword evidence="4" id="KW-1185">Reference proteome</keyword>
<evidence type="ECO:0000313" key="3">
    <source>
        <dbReference type="EMBL" id="MBK0401051.1"/>
    </source>
</evidence>
<dbReference type="Pfam" id="PF13347">
    <property type="entry name" value="MFS_2"/>
    <property type="match status" value="1"/>
</dbReference>
<feature type="transmembrane region" description="Helical" evidence="2">
    <location>
        <begin position="289"/>
        <end position="307"/>
    </location>
</feature>
<dbReference type="Proteomes" id="UP000655420">
    <property type="component" value="Unassembled WGS sequence"/>
</dbReference>
<comment type="caution">
    <text evidence="3">The sequence shown here is derived from an EMBL/GenBank/DDBJ whole genome shotgun (WGS) entry which is preliminary data.</text>
</comment>
<reference evidence="3" key="1">
    <citation type="submission" date="2020-12" db="EMBL/GenBank/DDBJ databases">
        <title>Bacterial taxonomy.</title>
        <authorList>
            <person name="Pan X."/>
        </authorList>
    </citation>
    <scope>NUCLEOTIDE SEQUENCE</scope>
    <source>
        <strain evidence="3">M0105</strain>
    </source>
</reference>
<dbReference type="PANTHER" id="PTHR11328:SF28">
    <property type="entry name" value="MAJOR FACILITATOR SUPERFAMILY DOMAIN-CONTAINING PROTEIN 12"/>
    <property type="match status" value="1"/>
</dbReference>
<comment type="similarity">
    <text evidence="1">Belongs to the sodium:galactoside symporter (TC 2.A.2) family.</text>
</comment>
<feature type="transmembrane region" description="Helical" evidence="2">
    <location>
        <begin position="108"/>
        <end position="128"/>
    </location>
</feature>
<accession>A0A8J7M990</accession>
<dbReference type="Gene3D" id="1.20.1250.20">
    <property type="entry name" value="MFS general substrate transporter like domains"/>
    <property type="match status" value="2"/>
</dbReference>
<dbReference type="PANTHER" id="PTHR11328">
    <property type="entry name" value="MAJOR FACILITATOR SUPERFAMILY DOMAIN-CONTAINING PROTEIN"/>
    <property type="match status" value="1"/>
</dbReference>
<feature type="transmembrane region" description="Helical" evidence="2">
    <location>
        <begin position="175"/>
        <end position="195"/>
    </location>
</feature>
<sequence length="421" mass="42468">MADTALARGELARGGLMAAALAFGGLPLYVHAPRYYAEEMGLGLGALGAVLLAARALDSVQDPVLGWLADRTRRYREVWALAAAALLAAGFVVLFAPPGWGDAPVRLALGLVAAFTGFSALQIALYDHGLALARAAGGGHTRVALWREAGGLVGICLAAMAPAVLGAVLGPKAGFLGFALLFVVVAAVAAGAMAGRWRASGAIESAAEGAASSFRQALETPGVGAMLAFGFVNALPTAVTSTLFLFFVGGVLQAEPHAGPMLLVFFAAAAAAAPFWARLAARTGRRRTLALGMSLSIAAFAWAYALGPGDVAPFYGVALASGAALGADMTLAPAMLAARIEGGGARVFALWTFLQKSALALAAGVALPLLALGGFEPGAVDAQGRDALSAAYALVPCFLKLAAIAMLAVLPVEKERSLATS</sequence>
<feature type="transmembrane region" description="Helical" evidence="2">
    <location>
        <begin position="313"/>
        <end position="336"/>
    </location>
</feature>
<name>A0A8J7M990_9RHOB</name>
<keyword evidence="2" id="KW-0472">Membrane</keyword>
<feature type="transmembrane region" description="Helical" evidence="2">
    <location>
        <begin position="348"/>
        <end position="370"/>
    </location>
</feature>
<evidence type="ECO:0000313" key="4">
    <source>
        <dbReference type="Proteomes" id="UP000655420"/>
    </source>
</evidence>
<dbReference type="InterPro" id="IPR036259">
    <property type="entry name" value="MFS_trans_sf"/>
</dbReference>
<dbReference type="GO" id="GO:0008643">
    <property type="term" value="P:carbohydrate transport"/>
    <property type="evidence" value="ECO:0007669"/>
    <property type="project" value="InterPro"/>
</dbReference>
<feature type="transmembrane region" description="Helical" evidence="2">
    <location>
        <begin position="78"/>
        <end position="96"/>
    </location>
</feature>
<feature type="transmembrane region" description="Helical" evidence="2">
    <location>
        <begin position="36"/>
        <end position="57"/>
    </location>
</feature>
<dbReference type="SUPFAM" id="SSF103473">
    <property type="entry name" value="MFS general substrate transporter"/>
    <property type="match status" value="1"/>
</dbReference>
<feature type="transmembrane region" description="Helical" evidence="2">
    <location>
        <begin position="390"/>
        <end position="412"/>
    </location>
</feature>
<dbReference type="GO" id="GO:0015293">
    <property type="term" value="F:symporter activity"/>
    <property type="evidence" value="ECO:0007669"/>
    <property type="project" value="InterPro"/>
</dbReference>
<evidence type="ECO:0000256" key="2">
    <source>
        <dbReference type="SAM" id="Phobius"/>
    </source>
</evidence>
<feature type="transmembrane region" description="Helical" evidence="2">
    <location>
        <begin position="149"/>
        <end position="169"/>
    </location>
</feature>
<feature type="transmembrane region" description="Helical" evidence="2">
    <location>
        <begin position="258"/>
        <end position="277"/>
    </location>
</feature>
<feature type="transmembrane region" description="Helical" evidence="2">
    <location>
        <begin position="225"/>
        <end position="252"/>
    </location>
</feature>
<gene>
    <name evidence="3" type="ORF">H0I76_17780</name>
</gene>
<proteinExistence type="inferred from homology"/>
<dbReference type="InterPro" id="IPR039672">
    <property type="entry name" value="MFS_2"/>
</dbReference>
<evidence type="ECO:0000256" key="1">
    <source>
        <dbReference type="ARBA" id="ARBA00009617"/>
    </source>
</evidence>
<keyword evidence="2" id="KW-0812">Transmembrane</keyword>
<dbReference type="AlphaFoldDB" id="A0A8J7M990"/>
<dbReference type="GO" id="GO:0005886">
    <property type="term" value="C:plasma membrane"/>
    <property type="evidence" value="ECO:0007669"/>
    <property type="project" value="TreeGrafter"/>
</dbReference>
<dbReference type="EMBL" id="JAEHHL010000013">
    <property type="protein sequence ID" value="MBK0401051.1"/>
    <property type="molecule type" value="Genomic_DNA"/>
</dbReference>
<dbReference type="RefSeq" id="WP_200613083.1">
    <property type="nucleotide sequence ID" value="NZ_JAEHHL010000013.1"/>
</dbReference>
<feature type="transmembrane region" description="Helical" evidence="2">
    <location>
        <begin position="12"/>
        <end position="30"/>
    </location>
</feature>
<protein>
    <submittedName>
        <fullName evidence="3">MFS transporter</fullName>
    </submittedName>
</protein>
<keyword evidence="2" id="KW-1133">Transmembrane helix</keyword>